<accession>A0ABV4YZR9</accession>
<evidence type="ECO:0000313" key="5">
    <source>
        <dbReference type="Proteomes" id="UP001241748"/>
    </source>
</evidence>
<dbReference type="EC" id="2.4.-.-" evidence="4"/>
<gene>
    <name evidence="4" type="ORF">P5G62_023295</name>
</gene>
<evidence type="ECO:0000259" key="3">
    <source>
        <dbReference type="Pfam" id="PF13439"/>
    </source>
</evidence>
<evidence type="ECO:0000313" key="4">
    <source>
        <dbReference type="EMBL" id="MFB3170036.1"/>
    </source>
</evidence>
<protein>
    <submittedName>
        <fullName evidence="4">Glycosyltransferase family 4 protein</fullName>
        <ecNumber evidence="4">2.4.-.-</ecNumber>
    </submittedName>
</protein>
<feature type="domain" description="Glycosyl transferase family 1" evidence="2">
    <location>
        <begin position="171"/>
        <end position="340"/>
    </location>
</feature>
<comment type="caution">
    <text evidence="4">The sequence shown here is derived from an EMBL/GenBank/DDBJ whole genome shotgun (WGS) entry which is preliminary data.</text>
</comment>
<keyword evidence="4" id="KW-0328">Glycosyltransferase</keyword>
<sequence length="365" mass="42466">MKVLLISNMYPDEKYPGFGVFVKHTEDILRNEGFTVDKIVRYKKIKMVEKLVDYLFFYLKILYIGLFKKYDVFYIHFAAHPSIPILLIKFFKKRVKIVTNVHGTDVVPENKIHELFQIFVSKLLNKSDLIIAPSDYFKDLVAVQYNISSNKIKTFPSGGISKDIFYPIKDKKNIYEKFKFDMSTSYFGFVGRIEFGKGWDTLLEALNVLNNEKFLENKKVIFVGYGDQENIFQEKVTLLGLEDKIIHFKYMQQNDLNQIYNILDFFCFPTERKGESLGLVGIEAMACGTPVIGSEIAGLQSYIKNQYNGFLFEPKNINKLVITIKKYYDLDTNTINLLRKNSYQTSQKFEKQNIKGVLVDIFHGV</sequence>
<dbReference type="Pfam" id="PF00534">
    <property type="entry name" value="Glycos_transf_1"/>
    <property type="match status" value="1"/>
</dbReference>
<feature type="domain" description="Glycosyltransferase subfamily 4-like N-terminal" evidence="3">
    <location>
        <begin position="53"/>
        <end position="158"/>
    </location>
</feature>
<dbReference type="InterPro" id="IPR001296">
    <property type="entry name" value="Glyco_trans_1"/>
</dbReference>
<dbReference type="CDD" id="cd03801">
    <property type="entry name" value="GT4_PimA-like"/>
    <property type="match status" value="1"/>
</dbReference>
<dbReference type="InterPro" id="IPR028098">
    <property type="entry name" value="Glyco_trans_4-like_N"/>
</dbReference>
<proteinExistence type="predicted"/>
<dbReference type="EMBL" id="JAROBZ020000002">
    <property type="protein sequence ID" value="MFB3170036.1"/>
    <property type="molecule type" value="Genomic_DNA"/>
</dbReference>
<keyword evidence="5" id="KW-1185">Reference proteome</keyword>
<dbReference type="RefSeq" id="WP_306074592.1">
    <property type="nucleotide sequence ID" value="NZ_JAROBZ020000002.1"/>
</dbReference>
<dbReference type="Pfam" id="PF13439">
    <property type="entry name" value="Glyco_transf_4"/>
    <property type="match status" value="1"/>
</dbReference>
<dbReference type="Gene3D" id="3.40.50.2000">
    <property type="entry name" value="Glycogen Phosphorylase B"/>
    <property type="match status" value="2"/>
</dbReference>
<keyword evidence="1 4" id="KW-0808">Transferase</keyword>
<dbReference type="GO" id="GO:0016757">
    <property type="term" value="F:glycosyltransferase activity"/>
    <property type="evidence" value="ECO:0007669"/>
    <property type="project" value="UniProtKB-KW"/>
</dbReference>
<evidence type="ECO:0000259" key="2">
    <source>
        <dbReference type="Pfam" id="PF00534"/>
    </source>
</evidence>
<dbReference type="Proteomes" id="UP001241748">
    <property type="component" value="Unassembled WGS sequence"/>
</dbReference>
<name>A0ABV4YZR9_9BACI</name>
<organism evidence="4 5">
    <name type="scientific">Neobacillus driksii</name>
    <dbReference type="NCBI Taxonomy" id="3035913"/>
    <lineage>
        <taxon>Bacteria</taxon>
        <taxon>Bacillati</taxon>
        <taxon>Bacillota</taxon>
        <taxon>Bacilli</taxon>
        <taxon>Bacillales</taxon>
        <taxon>Bacillaceae</taxon>
        <taxon>Neobacillus</taxon>
    </lineage>
</organism>
<evidence type="ECO:0000256" key="1">
    <source>
        <dbReference type="ARBA" id="ARBA00022679"/>
    </source>
</evidence>
<dbReference type="SUPFAM" id="SSF53756">
    <property type="entry name" value="UDP-Glycosyltransferase/glycogen phosphorylase"/>
    <property type="match status" value="1"/>
</dbReference>
<dbReference type="PANTHER" id="PTHR46401">
    <property type="entry name" value="GLYCOSYLTRANSFERASE WBBK-RELATED"/>
    <property type="match status" value="1"/>
</dbReference>
<reference evidence="4 5" key="1">
    <citation type="submission" date="2024-05" db="EMBL/GenBank/DDBJ databases">
        <authorList>
            <person name="Venkateswaran K."/>
        </authorList>
    </citation>
    <scope>NUCLEOTIDE SEQUENCE [LARGE SCALE GENOMIC DNA]</scope>
    <source>
        <strain evidence="4 5">179-C4-2-HS</strain>
    </source>
</reference>
<dbReference type="PANTHER" id="PTHR46401:SF2">
    <property type="entry name" value="GLYCOSYLTRANSFERASE WBBK-RELATED"/>
    <property type="match status" value="1"/>
</dbReference>